<feature type="compositionally biased region" description="Polar residues" evidence="1">
    <location>
        <begin position="67"/>
        <end position="88"/>
    </location>
</feature>
<keyword evidence="3" id="KW-1185">Reference proteome</keyword>
<dbReference type="Proteomes" id="UP000727407">
    <property type="component" value="Unassembled WGS sequence"/>
</dbReference>
<proteinExistence type="predicted"/>
<accession>A0A8J4U454</accession>
<organism evidence="2 3">
    <name type="scientific">Clarias magur</name>
    <name type="common">Asian catfish</name>
    <name type="synonym">Macropteronotus magur</name>
    <dbReference type="NCBI Taxonomy" id="1594786"/>
    <lineage>
        <taxon>Eukaryota</taxon>
        <taxon>Metazoa</taxon>
        <taxon>Chordata</taxon>
        <taxon>Craniata</taxon>
        <taxon>Vertebrata</taxon>
        <taxon>Euteleostomi</taxon>
        <taxon>Actinopterygii</taxon>
        <taxon>Neopterygii</taxon>
        <taxon>Teleostei</taxon>
        <taxon>Ostariophysi</taxon>
        <taxon>Siluriformes</taxon>
        <taxon>Clariidae</taxon>
        <taxon>Clarias</taxon>
    </lineage>
</organism>
<gene>
    <name evidence="2" type="ORF">DAT39_019707</name>
</gene>
<feature type="non-terminal residue" evidence="2">
    <location>
        <position position="1"/>
    </location>
</feature>
<name>A0A8J4U454_CLAMG</name>
<evidence type="ECO:0000256" key="1">
    <source>
        <dbReference type="SAM" id="MobiDB-lite"/>
    </source>
</evidence>
<reference evidence="2" key="1">
    <citation type="submission" date="2020-07" db="EMBL/GenBank/DDBJ databases">
        <title>Clarias magur genome sequencing, assembly and annotation.</title>
        <authorList>
            <person name="Kushwaha B."/>
            <person name="Kumar R."/>
            <person name="Das P."/>
            <person name="Joshi C.G."/>
            <person name="Kumar D."/>
            <person name="Nagpure N.S."/>
            <person name="Pandey M."/>
            <person name="Agarwal S."/>
            <person name="Srivastava S."/>
            <person name="Singh M."/>
            <person name="Sahoo L."/>
            <person name="Jayasankar P."/>
            <person name="Meher P.K."/>
            <person name="Koringa P.G."/>
            <person name="Iquebal M.A."/>
            <person name="Das S.P."/>
            <person name="Bit A."/>
            <person name="Patnaik S."/>
            <person name="Patel N."/>
            <person name="Shah T.M."/>
            <person name="Hinsu A."/>
            <person name="Jena J.K."/>
        </authorList>
    </citation>
    <scope>NUCLEOTIDE SEQUENCE</scope>
    <source>
        <strain evidence="2">CIFAMagur01</strain>
        <tissue evidence="2">Testis</tissue>
    </source>
</reference>
<evidence type="ECO:0000313" key="3">
    <source>
        <dbReference type="Proteomes" id="UP000727407"/>
    </source>
</evidence>
<comment type="caution">
    <text evidence="2">The sequence shown here is derived from an EMBL/GenBank/DDBJ whole genome shotgun (WGS) entry which is preliminary data.</text>
</comment>
<protein>
    <submittedName>
        <fullName evidence="2">Uncharacterized protein</fullName>
    </submittedName>
</protein>
<sequence length="88" mass="9775">HRCCSCDPFGRSRSPPYSPPSWALHSALVLNKCLIESMTDFISVIKRSRCLSMAEASDRARPPARRVNTSTETPLPRQLGTSHTSSFL</sequence>
<dbReference type="AlphaFoldDB" id="A0A8J4U454"/>
<feature type="region of interest" description="Disordered" evidence="1">
    <location>
        <begin position="56"/>
        <end position="88"/>
    </location>
</feature>
<evidence type="ECO:0000313" key="2">
    <source>
        <dbReference type="EMBL" id="KAF5890589.1"/>
    </source>
</evidence>
<dbReference type="EMBL" id="QNUK01000670">
    <property type="protein sequence ID" value="KAF5890589.1"/>
    <property type="molecule type" value="Genomic_DNA"/>
</dbReference>